<dbReference type="Proteomes" id="UP000309544">
    <property type="component" value="Unassembled WGS sequence"/>
</dbReference>
<gene>
    <name evidence="1" type="ORF">FGF68_06970</name>
</gene>
<dbReference type="AlphaFoldDB" id="A0A5C4RZT9"/>
<name>A0A5C4RZT9_PROVB</name>
<sequence length="175" mass="19189">MRKGHGVIEIRISGLAPGRHVETFTCRATDFSEPGLTDPAFSGDIHVTVELDKSDREIAAKIVTSTVASLSCDACLAPVRQEITGEYGVLFRTGDPEEEGTEDDEEFRSLPQNASALDLTEDVRETLLLSLPTKVSCERYPECLEDTATTGSGDETDVARSNWQEQLKGLKHKFD</sequence>
<comment type="caution">
    <text evidence="1">The sequence shown here is derived from an EMBL/GenBank/DDBJ whole genome shotgun (WGS) entry which is preliminary data.</text>
</comment>
<dbReference type="InterPro" id="IPR003772">
    <property type="entry name" value="YceD"/>
</dbReference>
<dbReference type="RefSeq" id="WP_068866022.1">
    <property type="nucleotide sequence ID" value="NZ_VDCI01000005.1"/>
</dbReference>
<dbReference type="Pfam" id="PF02620">
    <property type="entry name" value="YceD"/>
    <property type="match status" value="1"/>
</dbReference>
<protein>
    <submittedName>
        <fullName evidence="1">DUF177 domain-containing protein</fullName>
    </submittedName>
</protein>
<keyword evidence="2" id="KW-1185">Reference proteome</keyword>
<reference evidence="1 2" key="1">
    <citation type="submission" date="2019-05" db="EMBL/GenBank/DDBJ databases">
        <title>Draft Whole-Genome sequence of the green sulfur bacterium Prosthecochloris vibrioformis DSM 260.</title>
        <authorList>
            <person name="Meyer T.E."/>
            <person name="Kyndt J.A."/>
        </authorList>
    </citation>
    <scope>NUCLEOTIDE SEQUENCE [LARGE SCALE GENOMIC DNA]</scope>
    <source>
        <strain evidence="1 2">DSM 260</strain>
    </source>
</reference>
<organism evidence="1 2">
    <name type="scientific">Prosthecochloris vibrioformis</name>
    <name type="common">Chlorobium vibrioforme</name>
    <dbReference type="NCBI Taxonomy" id="1098"/>
    <lineage>
        <taxon>Bacteria</taxon>
        <taxon>Pseudomonadati</taxon>
        <taxon>Chlorobiota</taxon>
        <taxon>Chlorobiia</taxon>
        <taxon>Chlorobiales</taxon>
        <taxon>Chlorobiaceae</taxon>
        <taxon>Prosthecochloris</taxon>
    </lineage>
</organism>
<proteinExistence type="predicted"/>
<evidence type="ECO:0000313" key="1">
    <source>
        <dbReference type="EMBL" id="TNJ36469.1"/>
    </source>
</evidence>
<dbReference type="EMBL" id="VDCI01000005">
    <property type="protein sequence ID" value="TNJ36469.1"/>
    <property type="molecule type" value="Genomic_DNA"/>
</dbReference>
<evidence type="ECO:0000313" key="2">
    <source>
        <dbReference type="Proteomes" id="UP000309544"/>
    </source>
</evidence>
<accession>A0A5C4RZT9</accession>